<dbReference type="EMBL" id="BAAAFM010000008">
    <property type="protein sequence ID" value="GAA0212545.1"/>
    <property type="molecule type" value="Genomic_DNA"/>
</dbReference>
<feature type="transmembrane region" description="Helical" evidence="2">
    <location>
        <begin position="7"/>
        <end position="28"/>
    </location>
</feature>
<dbReference type="RefSeq" id="WP_343989773.1">
    <property type="nucleotide sequence ID" value="NZ_BAAAFM010000008.1"/>
</dbReference>
<evidence type="ECO:0000313" key="5">
    <source>
        <dbReference type="Proteomes" id="UP001501221"/>
    </source>
</evidence>
<dbReference type="PROSITE" id="PS50887">
    <property type="entry name" value="GGDEF"/>
    <property type="match status" value="1"/>
</dbReference>
<dbReference type="CDD" id="cd01949">
    <property type="entry name" value="GGDEF"/>
    <property type="match status" value="1"/>
</dbReference>
<keyword evidence="2" id="KW-1133">Transmembrane helix</keyword>
<keyword evidence="5" id="KW-1185">Reference proteome</keyword>
<dbReference type="InterPro" id="IPR043128">
    <property type="entry name" value="Rev_trsase/Diguanyl_cyclase"/>
</dbReference>
<dbReference type="Proteomes" id="UP001501221">
    <property type="component" value="Unassembled WGS sequence"/>
</dbReference>
<evidence type="ECO:0000256" key="1">
    <source>
        <dbReference type="ARBA" id="ARBA00012528"/>
    </source>
</evidence>
<dbReference type="SMART" id="SM00267">
    <property type="entry name" value="GGDEF"/>
    <property type="match status" value="1"/>
</dbReference>
<dbReference type="InterPro" id="IPR000160">
    <property type="entry name" value="GGDEF_dom"/>
</dbReference>
<gene>
    <name evidence="4" type="ORF">GCM10009123_19780</name>
</gene>
<dbReference type="Pfam" id="PF07695">
    <property type="entry name" value="7TMR-DISM_7TM"/>
    <property type="match status" value="1"/>
</dbReference>
<organism evidence="4 5">
    <name type="scientific">Kangiella japonica</name>
    <dbReference type="NCBI Taxonomy" id="647384"/>
    <lineage>
        <taxon>Bacteria</taxon>
        <taxon>Pseudomonadati</taxon>
        <taxon>Pseudomonadota</taxon>
        <taxon>Gammaproteobacteria</taxon>
        <taxon>Kangiellales</taxon>
        <taxon>Kangiellaceae</taxon>
        <taxon>Kangiella</taxon>
    </lineage>
</organism>
<dbReference type="InterPro" id="IPR050469">
    <property type="entry name" value="Diguanylate_Cyclase"/>
</dbReference>
<dbReference type="NCBIfam" id="TIGR00254">
    <property type="entry name" value="GGDEF"/>
    <property type="match status" value="1"/>
</dbReference>
<dbReference type="Pfam" id="PF00990">
    <property type="entry name" value="GGDEF"/>
    <property type="match status" value="1"/>
</dbReference>
<feature type="domain" description="GGDEF" evidence="3">
    <location>
        <begin position="589"/>
        <end position="719"/>
    </location>
</feature>
<keyword evidence="2" id="KW-0812">Transmembrane</keyword>
<keyword evidence="2" id="KW-0472">Membrane</keyword>
<dbReference type="PANTHER" id="PTHR45138">
    <property type="entry name" value="REGULATORY COMPONENTS OF SENSORY TRANSDUCTION SYSTEM"/>
    <property type="match status" value="1"/>
</dbReference>
<dbReference type="InterPro" id="IPR029787">
    <property type="entry name" value="Nucleotide_cyclase"/>
</dbReference>
<feature type="transmembrane region" description="Helical" evidence="2">
    <location>
        <begin position="271"/>
        <end position="289"/>
    </location>
</feature>
<evidence type="ECO:0000259" key="3">
    <source>
        <dbReference type="PROSITE" id="PS50887"/>
    </source>
</evidence>
<accession>A0ABN0T4R7</accession>
<comment type="caution">
    <text evidence="4">The sequence shown here is derived from an EMBL/GenBank/DDBJ whole genome shotgun (WGS) entry which is preliminary data.</text>
</comment>
<dbReference type="SUPFAM" id="SSF55073">
    <property type="entry name" value="Nucleotide cyclase"/>
    <property type="match status" value="1"/>
</dbReference>
<evidence type="ECO:0000313" key="4">
    <source>
        <dbReference type="EMBL" id="GAA0212545.1"/>
    </source>
</evidence>
<proteinExistence type="predicted"/>
<feature type="transmembrane region" description="Helical" evidence="2">
    <location>
        <begin position="176"/>
        <end position="196"/>
    </location>
</feature>
<feature type="transmembrane region" description="Helical" evidence="2">
    <location>
        <begin position="328"/>
        <end position="350"/>
    </location>
</feature>
<name>A0ABN0T4R7_9GAMM</name>
<feature type="transmembrane region" description="Helical" evidence="2">
    <location>
        <begin position="203"/>
        <end position="225"/>
    </location>
</feature>
<sequence length="719" mass="82259">MIGRLHYATIAISILLVALLVGVSTIVANKNFAPIHASFDSYNLNHHHGPLSGLHNISNIESDVLGRDNNNLTNILYKLPKKIDTDFPILIINPGHLSLTALYELNGQELSLVSKKFRFDFESAPEFMAYQHSYDLNRESSNERYLFVSHKSSVEPIVEIWDYKTFNRVDNQYNQLFTAIIFGILLLILVNAFFYLIIRRREYLLYIFYNSTFLVFLMGTTGYIYQFPAISFLADSRNTQFLFLCLSMYALFTFTQAFLSTKNLAPVEHKLLNGFRVAMLSYLVIGLVIHPVPQIVVNVTNSTLVLAFPLYIWVVFKLLRKGNRQAFFFALAFALLTTSGVLRVLAIFGVLPLNFITAYGFSIASLLEATIFTLGLADRVLQIKAQRDDAQKESLERSQAYELQKEFSTLLNNINQKLHKTKARDYEAVVVRIFLKELAKRVNFIGGAAVYQMDTRLSLYTRSEPERQKFQQLINDSSLQIKRICDLDTPQKLQSEVLYDNMFIIPVTMRSHEWSCIILEVHDEFEPTESMLDFLQHYATELIRCLLNVKSLRLIQSKAETDGLTQLLNRNAILERLELQFMKALRSNHELSIAFVDVDDFKEINDTFGHEAGDRCLRNLAKLLLDELPSNSTVGRYGGDEFLIVLPEVSKLEAKRYLEIVSAKIIPMIIESQKCQYTISIGISALKDTTKDKLQMIREADKALYVSKEHGKNQVNLAT</sequence>
<reference evidence="4 5" key="1">
    <citation type="journal article" date="2019" name="Int. J. Syst. Evol. Microbiol.">
        <title>The Global Catalogue of Microorganisms (GCM) 10K type strain sequencing project: providing services to taxonomists for standard genome sequencing and annotation.</title>
        <authorList>
            <consortium name="The Broad Institute Genomics Platform"/>
            <consortium name="The Broad Institute Genome Sequencing Center for Infectious Disease"/>
            <person name="Wu L."/>
            <person name="Ma J."/>
        </authorList>
    </citation>
    <scope>NUCLEOTIDE SEQUENCE [LARGE SCALE GENOMIC DNA]</scope>
    <source>
        <strain evidence="4 5">JCM 16211</strain>
    </source>
</reference>
<feature type="transmembrane region" description="Helical" evidence="2">
    <location>
        <begin position="356"/>
        <end position="377"/>
    </location>
</feature>
<dbReference type="PANTHER" id="PTHR45138:SF24">
    <property type="entry name" value="DIGUANYLATE CYCLASE DGCC-RELATED"/>
    <property type="match status" value="1"/>
</dbReference>
<dbReference type="EC" id="2.7.7.65" evidence="1"/>
<protein>
    <recommendedName>
        <fullName evidence="1">diguanylate cyclase</fullName>
        <ecNumber evidence="1">2.7.7.65</ecNumber>
    </recommendedName>
</protein>
<dbReference type="Gene3D" id="3.30.70.270">
    <property type="match status" value="1"/>
</dbReference>
<feature type="transmembrane region" description="Helical" evidence="2">
    <location>
        <begin position="240"/>
        <end position="259"/>
    </location>
</feature>
<dbReference type="InterPro" id="IPR011623">
    <property type="entry name" value="7TMR_DISM_rcpt_extracell_dom1"/>
</dbReference>
<feature type="transmembrane region" description="Helical" evidence="2">
    <location>
        <begin position="295"/>
        <end position="316"/>
    </location>
</feature>
<evidence type="ECO:0000256" key="2">
    <source>
        <dbReference type="SAM" id="Phobius"/>
    </source>
</evidence>